<dbReference type="Proteomes" id="UP000710849">
    <property type="component" value="Unassembled WGS sequence"/>
</dbReference>
<evidence type="ECO:0000259" key="2">
    <source>
        <dbReference type="PROSITE" id="PS50263"/>
    </source>
</evidence>
<dbReference type="InterPro" id="IPR003010">
    <property type="entry name" value="C-N_Hydrolase"/>
</dbReference>
<dbReference type="GO" id="GO:0003824">
    <property type="term" value="F:catalytic activity"/>
    <property type="evidence" value="ECO:0007669"/>
    <property type="project" value="InterPro"/>
</dbReference>
<dbReference type="PANTHER" id="PTHR46044:SF1">
    <property type="entry name" value="CN HYDROLASE DOMAIN-CONTAINING PROTEIN"/>
    <property type="match status" value="1"/>
</dbReference>
<comment type="caution">
    <text evidence="3">The sequence shown here is derived from an EMBL/GenBank/DDBJ whole genome shotgun (WGS) entry which is preliminary data.</text>
</comment>
<evidence type="ECO:0000313" key="4">
    <source>
        <dbReference type="Proteomes" id="UP000710849"/>
    </source>
</evidence>
<dbReference type="CDD" id="cd07564">
    <property type="entry name" value="nitrilases_CHs"/>
    <property type="match status" value="1"/>
</dbReference>
<gene>
    <name evidence="3" type="ORF">EAE97_011069</name>
</gene>
<dbReference type="Pfam" id="PF00795">
    <property type="entry name" value="CN_hydrolase"/>
    <property type="match status" value="1"/>
</dbReference>
<keyword evidence="4" id="KW-1185">Reference proteome</keyword>
<accession>A0A9P5I3Q4</accession>
<dbReference type="GeneID" id="62154657"/>
<dbReference type="AlphaFoldDB" id="A0A9P5I3Q4"/>
<dbReference type="FunFam" id="3.60.110.10:FF:000042">
    <property type="entry name" value="Carbon-nitrogen hydrolase"/>
    <property type="match status" value="1"/>
</dbReference>
<dbReference type="PROSITE" id="PS50263">
    <property type="entry name" value="CN_HYDROLASE"/>
    <property type="match status" value="1"/>
</dbReference>
<evidence type="ECO:0000313" key="3">
    <source>
        <dbReference type="EMBL" id="KAF7922327.1"/>
    </source>
</evidence>
<sequence length="333" mass="36281">MGKKVIAAAVHAAPVFMDKKGSIEKVLQLIKEGKDQEIELLVFPETFIPGYPYFIHTHPPLKCVDAQAQYADQSVVVGRTGGDLLPIMHICAELKIAVSIGISERVEGGHTLFNSQAFIDTDGTLLGVHRKIQPTHSERTLWAQGSGHTLKVWPSSVGRIGGLACWGNAMNNARQALIEDRQEIHAAAWAALSTVSGFESVANIQIEALMKNHAFTAQVWVICASNYVDDRTLGWMEKNLGPQDLVKKGGGWSAVIHPFCAVLAGPHTGAEEKFLKAEINYDELGAVKVWIDASGHYKRPEILKLDVDRSPTWPDDEILASGASINPHDRVGS</sequence>
<dbReference type="InterPro" id="IPR036526">
    <property type="entry name" value="C-N_Hydrolase_sf"/>
</dbReference>
<proteinExistence type="inferred from homology"/>
<protein>
    <recommendedName>
        <fullName evidence="2">CN hydrolase domain-containing protein</fullName>
    </recommendedName>
</protein>
<evidence type="ECO:0000256" key="1">
    <source>
        <dbReference type="ARBA" id="ARBA00008129"/>
    </source>
</evidence>
<dbReference type="EMBL" id="RCSW01000033">
    <property type="protein sequence ID" value="KAF7922327.1"/>
    <property type="molecule type" value="Genomic_DNA"/>
</dbReference>
<comment type="similarity">
    <text evidence="1">Belongs to the carbon-nitrogen hydrolase superfamily. Nitrilase family.</text>
</comment>
<feature type="domain" description="CN hydrolase" evidence="2">
    <location>
        <begin position="5"/>
        <end position="281"/>
    </location>
</feature>
<dbReference type="RefSeq" id="XP_038727511.1">
    <property type="nucleotide sequence ID" value="XM_038881584.1"/>
</dbReference>
<dbReference type="PANTHER" id="PTHR46044">
    <property type="entry name" value="NITRILASE"/>
    <property type="match status" value="1"/>
</dbReference>
<dbReference type="InterPro" id="IPR044149">
    <property type="entry name" value="Nitrilases_CHs"/>
</dbReference>
<name>A0A9P5I3Q4_9HELO</name>
<dbReference type="SUPFAM" id="SSF56317">
    <property type="entry name" value="Carbon-nitrogen hydrolase"/>
    <property type="match status" value="1"/>
</dbReference>
<dbReference type="Gene3D" id="3.60.110.10">
    <property type="entry name" value="Carbon-nitrogen hydrolase"/>
    <property type="match status" value="1"/>
</dbReference>
<reference evidence="3 4" key="1">
    <citation type="journal article" date="2020" name="Genome Biol. Evol.">
        <title>Comparative genomics of Sclerotiniaceae.</title>
        <authorList>
            <person name="Valero Jimenez C.A."/>
            <person name="Steentjes M."/>
            <person name="Scholten O.E."/>
            <person name="Van Kan J.A.L."/>
        </authorList>
    </citation>
    <scope>NUCLEOTIDE SEQUENCE [LARGE SCALE GENOMIC DNA]</scope>
    <source>
        <strain evidence="3 4">MUCL 94</strain>
    </source>
</reference>
<organism evidence="3 4">
    <name type="scientific">Botrytis byssoidea</name>
    <dbReference type="NCBI Taxonomy" id="139641"/>
    <lineage>
        <taxon>Eukaryota</taxon>
        <taxon>Fungi</taxon>
        <taxon>Dikarya</taxon>
        <taxon>Ascomycota</taxon>
        <taxon>Pezizomycotina</taxon>
        <taxon>Leotiomycetes</taxon>
        <taxon>Helotiales</taxon>
        <taxon>Sclerotiniaceae</taxon>
        <taxon>Botrytis</taxon>
    </lineage>
</organism>